<reference evidence="15 16" key="1">
    <citation type="journal article" date="2018" name="Nat. Ecol. Evol.">
        <title>Genomic signatures of mitonuclear coevolution across populations of Tigriopus californicus.</title>
        <authorList>
            <person name="Barreto F.S."/>
            <person name="Watson E.T."/>
            <person name="Lima T.G."/>
            <person name="Willett C.S."/>
            <person name="Edmands S."/>
            <person name="Li W."/>
            <person name="Burton R.S."/>
        </authorList>
    </citation>
    <scope>NUCLEOTIDE SEQUENCE [LARGE SCALE GENOMIC DNA]</scope>
    <source>
        <strain evidence="15 16">San Diego</strain>
    </source>
</reference>
<organism evidence="15 16">
    <name type="scientific">Tigriopus californicus</name>
    <name type="common">Marine copepod</name>
    <dbReference type="NCBI Taxonomy" id="6832"/>
    <lineage>
        <taxon>Eukaryota</taxon>
        <taxon>Metazoa</taxon>
        <taxon>Ecdysozoa</taxon>
        <taxon>Arthropoda</taxon>
        <taxon>Crustacea</taxon>
        <taxon>Multicrustacea</taxon>
        <taxon>Hexanauplia</taxon>
        <taxon>Copepoda</taxon>
        <taxon>Harpacticoida</taxon>
        <taxon>Harpacticidae</taxon>
        <taxon>Tigriopus</taxon>
    </lineage>
</organism>
<feature type="binding site" evidence="12">
    <location>
        <begin position="233"/>
        <end position="234"/>
    </location>
    <ligand>
        <name>FMN</name>
        <dbReference type="ChEBI" id="CHEBI:58210"/>
    </ligand>
</feature>
<dbReference type="PANTHER" id="PTHR11082">
    <property type="entry name" value="TRNA-DIHYDROURIDINE SYNTHASE"/>
    <property type="match status" value="1"/>
</dbReference>
<dbReference type="SUPFAM" id="SSF51395">
    <property type="entry name" value="FMN-linked oxidoreductases"/>
    <property type="match status" value="1"/>
</dbReference>
<comment type="cofactor">
    <cofactor evidence="1 12">
        <name>FMN</name>
        <dbReference type="ChEBI" id="CHEBI:58210"/>
    </cofactor>
</comment>
<name>A0A553P708_TIGCA</name>
<evidence type="ECO:0000256" key="9">
    <source>
        <dbReference type="ARBA" id="ARBA00071722"/>
    </source>
</evidence>
<evidence type="ECO:0000256" key="8">
    <source>
        <dbReference type="ARBA" id="ARBA00023027"/>
    </source>
</evidence>
<dbReference type="InterPro" id="IPR013785">
    <property type="entry name" value="Aldolase_TIM"/>
</dbReference>
<feature type="binding site" evidence="12">
    <location>
        <position position="179"/>
    </location>
    <ligand>
        <name>FMN</name>
        <dbReference type="ChEBI" id="CHEBI:58210"/>
    </ligand>
</feature>
<evidence type="ECO:0000256" key="10">
    <source>
        <dbReference type="ARBA" id="ARBA00078338"/>
    </source>
</evidence>
<dbReference type="InterPro" id="IPR018517">
    <property type="entry name" value="tRNA_hU_synthase_CS"/>
</dbReference>
<proteinExistence type="predicted"/>
<feature type="non-terminal residue" evidence="15">
    <location>
        <position position="1"/>
    </location>
</feature>
<dbReference type="GO" id="GO:0006397">
    <property type="term" value="P:mRNA processing"/>
    <property type="evidence" value="ECO:0007669"/>
    <property type="project" value="UniProtKB-KW"/>
</dbReference>
<accession>A0A553P708</accession>
<keyword evidence="4" id="KW-0507">mRNA processing</keyword>
<keyword evidence="12" id="KW-0547">Nucleotide-binding</keyword>
<dbReference type="GO" id="GO:0102267">
    <property type="term" value="F:tRNA-dihydrouridine20b synthase activity"/>
    <property type="evidence" value="ECO:0007669"/>
    <property type="project" value="UniProtKB-ARBA"/>
</dbReference>
<dbReference type="STRING" id="6832.A0A553P708"/>
<dbReference type="Pfam" id="PF01207">
    <property type="entry name" value="Dus"/>
    <property type="match status" value="1"/>
</dbReference>
<evidence type="ECO:0000256" key="11">
    <source>
        <dbReference type="PIRSR" id="PIRSR006621-1"/>
    </source>
</evidence>
<keyword evidence="2" id="KW-0285">Flavoprotein</keyword>
<protein>
    <recommendedName>
        <fullName evidence="9">tRNA-dihydrouridine(20a/20b) synthase [NAD(P)+]</fullName>
    </recommendedName>
    <alternativeName>
        <fullName evidence="10">tRNA-dihydrouridine synthase 4</fullName>
    </alternativeName>
</protein>
<keyword evidence="6" id="KW-0521">NADP</keyword>
<dbReference type="GO" id="GO:0050660">
    <property type="term" value="F:flavin adenine dinucleotide binding"/>
    <property type="evidence" value="ECO:0007669"/>
    <property type="project" value="InterPro"/>
</dbReference>
<feature type="active site" description="Proton donor" evidence="11">
    <location>
        <position position="111"/>
    </location>
</feature>
<dbReference type="InterPro" id="IPR035587">
    <property type="entry name" value="DUS-like_FMN-bd"/>
</dbReference>
<feature type="region of interest" description="Disordered" evidence="13">
    <location>
        <begin position="297"/>
        <end position="359"/>
    </location>
</feature>
<dbReference type="Proteomes" id="UP000318571">
    <property type="component" value="Chromosome 3"/>
</dbReference>
<evidence type="ECO:0000259" key="14">
    <source>
        <dbReference type="Pfam" id="PF01207"/>
    </source>
</evidence>
<keyword evidence="8" id="KW-0520">NAD</keyword>
<dbReference type="PROSITE" id="PS01136">
    <property type="entry name" value="UPF0034"/>
    <property type="match status" value="1"/>
</dbReference>
<evidence type="ECO:0000313" key="15">
    <source>
        <dbReference type="EMBL" id="TRY73474.1"/>
    </source>
</evidence>
<feature type="compositionally biased region" description="Basic and acidic residues" evidence="13">
    <location>
        <begin position="333"/>
        <end position="346"/>
    </location>
</feature>
<evidence type="ECO:0000313" key="16">
    <source>
        <dbReference type="Proteomes" id="UP000318571"/>
    </source>
</evidence>
<feature type="binding site" evidence="12">
    <location>
        <position position="82"/>
    </location>
    <ligand>
        <name>FMN</name>
        <dbReference type="ChEBI" id="CHEBI:58210"/>
    </ligand>
</feature>
<sequence>PDLDQHPSSRIMEVFESQTDRCVYICAPMVRYSKLAFRQLVRDYGVDLAFTPMLLADSFSRSARARDVEFTTNAQDRPLIVQFAANQVDDFVAAASLVRPFCDGVDLNCGCPQGWALKEGIGACLIHKPEFVADLIRQTRARNPDLPVSVKIRIHKDTRQTVDFCRQMEAAGAAFITIHGRTREQRCQPVNLDVIRDVKQSLRVPVIANGDVKSLADAQRIREYTGINGVMTARGILENPAMFHGHLETPAECVQDWIRLSLGTGTPFPCFHHHLSYMCDRAFSRYDRRIFNTLSSTSAEERRQRAAAAAQRRMEESDSRGVKDPHAVQAKLAKREELERREREADQSGGGAALRWQTE</sequence>
<dbReference type="PIRSF" id="PIRSF006621">
    <property type="entry name" value="Dus"/>
    <property type="match status" value="1"/>
</dbReference>
<feature type="compositionally biased region" description="Basic and acidic residues" evidence="13">
    <location>
        <begin position="312"/>
        <end position="326"/>
    </location>
</feature>
<keyword evidence="16" id="KW-1185">Reference proteome</keyword>
<gene>
    <name evidence="15" type="ORF">TCAL_05838</name>
</gene>
<dbReference type="EMBL" id="VCGU01000007">
    <property type="protein sequence ID" value="TRY73474.1"/>
    <property type="molecule type" value="Genomic_DNA"/>
</dbReference>
<dbReference type="FunFam" id="3.20.20.70:FF:000159">
    <property type="entry name" value="tRNA-dihydrouridine synthase 4"/>
    <property type="match status" value="1"/>
</dbReference>
<comment type="caution">
    <text evidence="15">The sequence shown here is derived from an EMBL/GenBank/DDBJ whole genome shotgun (WGS) entry which is preliminary data.</text>
</comment>
<dbReference type="AlphaFoldDB" id="A0A553P708"/>
<dbReference type="Gene3D" id="3.20.20.70">
    <property type="entry name" value="Aldolase class I"/>
    <property type="match status" value="1"/>
</dbReference>
<keyword evidence="3 12" id="KW-0288">FMN</keyword>
<dbReference type="GO" id="GO:0102266">
    <property type="term" value="F:tRNA-dihydrouridine20a synthase activity"/>
    <property type="evidence" value="ECO:0007669"/>
    <property type="project" value="UniProtKB-ARBA"/>
</dbReference>
<feature type="binding site" evidence="12">
    <location>
        <begin position="28"/>
        <end position="30"/>
    </location>
    <ligand>
        <name>FMN</name>
        <dbReference type="ChEBI" id="CHEBI:58210"/>
    </ligand>
</feature>
<evidence type="ECO:0000256" key="3">
    <source>
        <dbReference type="ARBA" id="ARBA00022643"/>
    </source>
</evidence>
<dbReference type="CDD" id="cd02801">
    <property type="entry name" value="DUS_like_FMN"/>
    <property type="match status" value="1"/>
</dbReference>
<dbReference type="PANTHER" id="PTHR11082:SF31">
    <property type="entry name" value="TRNA-DIHYDROURIDINE(20A_20B) SYNTHASE [NAD(P)+]-LIKE"/>
    <property type="match status" value="1"/>
</dbReference>
<keyword evidence="5" id="KW-0819">tRNA processing</keyword>
<keyword evidence="7" id="KW-0560">Oxidoreductase</keyword>
<evidence type="ECO:0000256" key="7">
    <source>
        <dbReference type="ARBA" id="ARBA00023002"/>
    </source>
</evidence>
<feature type="domain" description="DUS-like FMN-binding" evidence="14">
    <location>
        <begin position="26"/>
        <end position="304"/>
    </location>
</feature>
<evidence type="ECO:0000256" key="4">
    <source>
        <dbReference type="ARBA" id="ARBA00022664"/>
    </source>
</evidence>
<evidence type="ECO:0000256" key="12">
    <source>
        <dbReference type="PIRSR" id="PIRSR006621-2"/>
    </source>
</evidence>
<evidence type="ECO:0000256" key="1">
    <source>
        <dbReference type="ARBA" id="ARBA00001917"/>
    </source>
</evidence>
<evidence type="ECO:0000256" key="5">
    <source>
        <dbReference type="ARBA" id="ARBA00022694"/>
    </source>
</evidence>
<evidence type="ECO:0000256" key="13">
    <source>
        <dbReference type="SAM" id="MobiDB-lite"/>
    </source>
</evidence>
<evidence type="ECO:0000256" key="6">
    <source>
        <dbReference type="ARBA" id="ARBA00022857"/>
    </source>
</evidence>
<feature type="binding site" evidence="12">
    <location>
        <position position="151"/>
    </location>
    <ligand>
        <name>FMN</name>
        <dbReference type="ChEBI" id="CHEBI:58210"/>
    </ligand>
</feature>
<dbReference type="OMA" id="QRPHHDI"/>
<dbReference type="InterPro" id="IPR001269">
    <property type="entry name" value="DUS_fam"/>
</dbReference>
<evidence type="ECO:0000256" key="2">
    <source>
        <dbReference type="ARBA" id="ARBA00022630"/>
    </source>
</evidence>